<dbReference type="eggNOG" id="COG3759">
    <property type="taxonomic scope" value="Bacteria"/>
</dbReference>
<keyword evidence="1" id="KW-0812">Transmembrane</keyword>
<dbReference type="Pfam" id="PF06993">
    <property type="entry name" value="DUF1304"/>
    <property type="match status" value="1"/>
</dbReference>
<sequence length="134" mass="14040">MNAVAQLSAGLSALLLIAVFPLEAFLIERPWVQRFLGIEPNGLEHVRLWSFCIGARNALAGLITLTGLWFVNYGDLATGTVVVIVGCSYMLLASLAMGVADLLGFWRPRGGSIKGTLASSVLPAVALVAIAVSG</sequence>
<dbReference type="STRING" id="1032480.MLP_45920"/>
<name>F5XE58_MICPN</name>
<reference evidence="2 3" key="1">
    <citation type="submission" date="2011-05" db="EMBL/GenBank/DDBJ databases">
        <title>Whole genome sequence of Microlunatus phosphovorus NM-1.</title>
        <authorList>
            <person name="Hosoyama A."/>
            <person name="Sasaki K."/>
            <person name="Harada T."/>
            <person name="Igarashi R."/>
            <person name="Kawakoshi A."/>
            <person name="Sasagawa M."/>
            <person name="Fukada J."/>
            <person name="Nakamura S."/>
            <person name="Katano Y."/>
            <person name="Hanada S."/>
            <person name="Kamagata Y."/>
            <person name="Nakamura N."/>
            <person name="Yamazaki S."/>
            <person name="Fujita N."/>
        </authorList>
    </citation>
    <scope>NUCLEOTIDE SEQUENCE [LARGE SCALE GENOMIC DNA]</scope>
    <source>
        <strain evidence="3">ATCC 700054 / DSM 10555 / JCM 9379 / NBRC 101784 / NCIMB 13414 / VKM Ac-1990 / NM-1</strain>
    </source>
</reference>
<gene>
    <name evidence="2" type="ordered locus">MLP_45920</name>
</gene>
<dbReference type="OrthoDB" id="9803832at2"/>
<organism evidence="2 3">
    <name type="scientific">Microlunatus phosphovorus (strain ATCC 700054 / DSM 10555 / JCM 9379 / NBRC 101784 / NCIMB 13414 / VKM Ac-1990 / NM-1)</name>
    <dbReference type="NCBI Taxonomy" id="1032480"/>
    <lineage>
        <taxon>Bacteria</taxon>
        <taxon>Bacillati</taxon>
        <taxon>Actinomycetota</taxon>
        <taxon>Actinomycetes</taxon>
        <taxon>Propionibacteriales</taxon>
        <taxon>Propionibacteriaceae</taxon>
        <taxon>Microlunatus</taxon>
    </lineage>
</organism>
<proteinExistence type="predicted"/>
<dbReference type="EMBL" id="AP012204">
    <property type="protein sequence ID" value="BAK37606.1"/>
    <property type="molecule type" value="Genomic_DNA"/>
</dbReference>
<accession>F5XE58</accession>
<feature type="transmembrane region" description="Helical" evidence="1">
    <location>
        <begin position="48"/>
        <end position="70"/>
    </location>
</feature>
<feature type="transmembrane region" description="Helical" evidence="1">
    <location>
        <begin position="76"/>
        <end position="103"/>
    </location>
</feature>
<dbReference type="AlphaFoldDB" id="F5XE58"/>
<dbReference type="RefSeq" id="WP_013865438.1">
    <property type="nucleotide sequence ID" value="NC_015635.1"/>
</dbReference>
<evidence type="ECO:0000256" key="1">
    <source>
        <dbReference type="SAM" id="Phobius"/>
    </source>
</evidence>
<keyword evidence="1" id="KW-0472">Membrane</keyword>
<protein>
    <recommendedName>
        <fullName evidence="4">DUF1304 domain-containing protein</fullName>
    </recommendedName>
</protein>
<dbReference type="InterPro" id="IPR009732">
    <property type="entry name" value="DUF1304"/>
</dbReference>
<keyword evidence="3" id="KW-1185">Reference proteome</keyword>
<evidence type="ECO:0008006" key="4">
    <source>
        <dbReference type="Google" id="ProtNLM"/>
    </source>
</evidence>
<dbReference type="Proteomes" id="UP000007947">
    <property type="component" value="Chromosome"/>
</dbReference>
<keyword evidence="1" id="KW-1133">Transmembrane helix</keyword>
<evidence type="ECO:0000313" key="2">
    <source>
        <dbReference type="EMBL" id="BAK37606.1"/>
    </source>
</evidence>
<evidence type="ECO:0000313" key="3">
    <source>
        <dbReference type="Proteomes" id="UP000007947"/>
    </source>
</evidence>
<dbReference type="HOGENOM" id="CLU_129819_1_1_11"/>
<dbReference type="KEGG" id="mph:MLP_45920"/>
<feature type="transmembrane region" description="Helical" evidence="1">
    <location>
        <begin position="6"/>
        <end position="27"/>
    </location>
</feature>
<feature type="transmembrane region" description="Helical" evidence="1">
    <location>
        <begin position="115"/>
        <end position="133"/>
    </location>
</feature>